<proteinExistence type="predicted"/>
<protein>
    <submittedName>
        <fullName evidence="2">Uncharacterized protein</fullName>
    </submittedName>
</protein>
<reference evidence="2 3" key="1">
    <citation type="submission" date="2020-08" db="EMBL/GenBank/DDBJ databases">
        <title>Sequencing the genomes of 1000 actinobacteria strains.</title>
        <authorList>
            <person name="Klenk H.-P."/>
        </authorList>
    </citation>
    <scope>NUCLEOTIDE SEQUENCE [LARGE SCALE GENOMIC DNA]</scope>
    <source>
        <strain evidence="2 3">DSM 45809</strain>
    </source>
</reference>
<name>A0A7W7H824_9ACTN</name>
<accession>A0A7W7H824</accession>
<dbReference type="Proteomes" id="UP000546162">
    <property type="component" value="Unassembled WGS sequence"/>
</dbReference>
<evidence type="ECO:0000313" key="2">
    <source>
        <dbReference type="EMBL" id="MBB4745557.1"/>
    </source>
</evidence>
<keyword evidence="1" id="KW-0812">Transmembrane</keyword>
<evidence type="ECO:0000313" key="3">
    <source>
        <dbReference type="Proteomes" id="UP000546162"/>
    </source>
</evidence>
<organism evidence="2 3">
    <name type="scientific">Actinoplanes octamycinicus</name>
    <dbReference type="NCBI Taxonomy" id="135948"/>
    <lineage>
        <taxon>Bacteria</taxon>
        <taxon>Bacillati</taxon>
        <taxon>Actinomycetota</taxon>
        <taxon>Actinomycetes</taxon>
        <taxon>Micromonosporales</taxon>
        <taxon>Micromonosporaceae</taxon>
        <taxon>Actinoplanes</taxon>
    </lineage>
</organism>
<keyword evidence="1" id="KW-0472">Membrane</keyword>
<keyword evidence="3" id="KW-1185">Reference proteome</keyword>
<gene>
    <name evidence="2" type="ORF">BJY16_009016</name>
</gene>
<dbReference type="AlphaFoldDB" id="A0A7W7H824"/>
<evidence type="ECO:0000256" key="1">
    <source>
        <dbReference type="SAM" id="Phobius"/>
    </source>
</evidence>
<keyword evidence="1" id="KW-1133">Transmembrane helix</keyword>
<comment type="caution">
    <text evidence="2">The sequence shown here is derived from an EMBL/GenBank/DDBJ whole genome shotgun (WGS) entry which is preliminary data.</text>
</comment>
<feature type="transmembrane region" description="Helical" evidence="1">
    <location>
        <begin position="24"/>
        <end position="42"/>
    </location>
</feature>
<dbReference type="RefSeq" id="WP_185045804.1">
    <property type="nucleotide sequence ID" value="NZ_BAABFG010000005.1"/>
</dbReference>
<sequence length="48" mass="5728">MPDLLSRPETEPEEDPARFYRRRLIRWLTILTIGTIVMVAFWQDPLSP</sequence>
<dbReference type="EMBL" id="JACHNB010000001">
    <property type="protein sequence ID" value="MBB4745557.1"/>
    <property type="molecule type" value="Genomic_DNA"/>
</dbReference>